<sequence length="289" mass="32343">MKRSTKIGTAILAFFLIITIVIVGRTMIGNHFKKKFSKRPPPGIIVTEVLAKKFAQKVSTYGTAIPFRTKSYKIEKYEIVNPIEFNRKLKKGDLITKLKTRNLIASFDGVVTKRDFSNDIKVSESSLLIQLEDTSTIYVDVDIPELYASFIKENLNVDVKFSGNSEKIYSGVVDSTAGRIDVDTRSLAIRIKLENDNFEILPGSLLEIIVKYNERNSMSIPDTSLIMEGNKTYVYKVAEDNVTNKTEIVIGIRDSGFIEVVSGLANGDNIVAEGLKKVRPRGKIKPIKK</sequence>
<dbReference type="Pfam" id="PF25954">
    <property type="entry name" value="Beta-barrel_RND_2"/>
    <property type="match status" value="1"/>
</dbReference>
<evidence type="ECO:0000313" key="5">
    <source>
        <dbReference type="EMBL" id="EAS85134.1"/>
    </source>
</evidence>
<dbReference type="Gene3D" id="2.40.30.170">
    <property type="match status" value="1"/>
</dbReference>
<evidence type="ECO:0000259" key="4">
    <source>
        <dbReference type="Pfam" id="PF25989"/>
    </source>
</evidence>
<dbReference type="InterPro" id="IPR058637">
    <property type="entry name" value="YknX-like_C"/>
</dbReference>
<evidence type="ECO:0000259" key="3">
    <source>
        <dbReference type="Pfam" id="PF25954"/>
    </source>
</evidence>
<proteinExistence type="inferred from homology"/>
<dbReference type="HOGENOM" id="CLU_018816_1_2_5"/>
<evidence type="ECO:0000256" key="1">
    <source>
        <dbReference type="ARBA" id="ARBA00009477"/>
    </source>
</evidence>
<comment type="similarity">
    <text evidence="1">Belongs to the membrane fusion protein (MFP) (TC 8.A.1) family.</text>
</comment>
<organism evidence="5 6">
    <name type="scientific">Pelagibacter ubique (strain HTCC1002)</name>
    <dbReference type="NCBI Taxonomy" id="314261"/>
    <lineage>
        <taxon>Bacteria</taxon>
        <taxon>Pseudomonadati</taxon>
        <taxon>Pseudomonadota</taxon>
        <taxon>Alphaproteobacteria</taxon>
        <taxon>Candidatus Pelagibacterales</taxon>
        <taxon>Candidatus Pelagibacteraceae</taxon>
        <taxon>Candidatus Pelagibacter</taxon>
    </lineage>
</organism>
<feature type="transmembrane region" description="Helical" evidence="2">
    <location>
        <begin position="7"/>
        <end position="28"/>
    </location>
</feature>
<evidence type="ECO:0000256" key="2">
    <source>
        <dbReference type="SAM" id="Phobius"/>
    </source>
</evidence>
<keyword evidence="2" id="KW-0812">Transmembrane</keyword>
<protein>
    <submittedName>
        <fullName evidence="5">HlyD family-related protein</fullName>
    </submittedName>
</protein>
<dbReference type="EMBL" id="AAPV01000001">
    <property type="protein sequence ID" value="EAS85134.1"/>
    <property type="molecule type" value="Genomic_DNA"/>
</dbReference>
<dbReference type="Proteomes" id="UP000005306">
    <property type="component" value="Unassembled WGS sequence"/>
</dbReference>
<keyword evidence="2" id="KW-1133">Transmembrane helix</keyword>
<dbReference type="AlphaFoldDB" id="Q1V0U4"/>
<dbReference type="SUPFAM" id="SSF111369">
    <property type="entry name" value="HlyD-like secretion proteins"/>
    <property type="match status" value="1"/>
</dbReference>
<evidence type="ECO:0000313" key="6">
    <source>
        <dbReference type="Proteomes" id="UP000005306"/>
    </source>
</evidence>
<dbReference type="Pfam" id="PF25989">
    <property type="entry name" value="YknX_C"/>
    <property type="match status" value="1"/>
</dbReference>
<accession>Q1V0U4</accession>
<reference evidence="5 6" key="1">
    <citation type="submission" date="2006-04" db="EMBL/GenBank/DDBJ databases">
        <authorList>
            <person name="Giovannoni S.J."/>
            <person name="Cho J.-C."/>
            <person name="Ferriera S."/>
            <person name="Johnson J."/>
            <person name="Kravitz S."/>
            <person name="Halpern A."/>
            <person name="Remington K."/>
            <person name="Beeson K."/>
            <person name="Tran B."/>
            <person name="Rogers Y.-H."/>
            <person name="Friedman R."/>
            <person name="Venter J.C."/>
        </authorList>
    </citation>
    <scope>NUCLEOTIDE SEQUENCE [LARGE SCALE GENOMIC DNA]</scope>
    <source>
        <strain evidence="5 6">HTCC1002</strain>
    </source>
</reference>
<comment type="caution">
    <text evidence="5">The sequence shown here is derived from an EMBL/GenBank/DDBJ whole genome shotgun (WGS) entry which is preliminary data.</text>
</comment>
<keyword evidence="2" id="KW-0472">Membrane</keyword>
<name>Q1V0U4_PELU1</name>
<dbReference type="PANTHER" id="PTHR30469:SF15">
    <property type="entry name" value="HLYD FAMILY OF SECRETION PROTEINS"/>
    <property type="match status" value="1"/>
</dbReference>
<dbReference type="Gene3D" id="2.40.420.20">
    <property type="match status" value="1"/>
</dbReference>
<dbReference type="GO" id="GO:1990281">
    <property type="term" value="C:efflux pump complex"/>
    <property type="evidence" value="ECO:0007669"/>
    <property type="project" value="TreeGrafter"/>
</dbReference>
<dbReference type="RefSeq" id="WP_006997721.1">
    <property type="nucleotide sequence ID" value="NZ_CH724130.1"/>
</dbReference>
<feature type="domain" description="CusB-like beta-barrel" evidence="3">
    <location>
        <begin position="137"/>
        <end position="209"/>
    </location>
</feature>
<dbReference type="GO" id="GO:0015562">
    <property type="term" value="F:efflux transmembrane transporter activity"/>
    <property type="evidence" value="ECO:0007669"/>
    <property type="project" value="TreeGrafter"/>
</dbReference>
<dbReference type="InterPro" id="IPR006143">
    <property type="entry name" value="RND_pump_MFP"/>
</dbReference>
<dbReference type="PANTHER" id="PTHR30469">
    <property type="entry name" value="MULTIDRUG RESISTANCE PROTEIN MDTA"/>
    <property type="match status" value="1"/>
</dbReference>
<dbReference type="NCBIfam" id="TIGR01730">
    <property type="entry name" value="RND_mfp"/>
    <property type="match status" value="1"/>
</dbReference>
<feature type="domain" description="YknX-like C-terminal permuted SH3-like" evidence="4">
    <location>
        <begin position="219"/>
        <end position="278"/>
    </location>
</feature>
<gene>
    <name evidence="5" type="ORF">PU1002_05416</name>
</gene>
<dbReference type="InterPro" id="IPR058792">
    <property type="entry name" value="Beta-barrel_RND_2"/>
</dbReference>